<sequence length="96" mass="11588">MLKWMRGHSKRDRNKNDDSKNKVGITFMVDKTREVSLRRVEHVKRRCTHSLIRRSERLNIVEITRGRSKPKKYGEVIRQDMTHLQLTENMTLDRKI</sequence>
<dbReference type="EMBL" id="JACXVP010000011">
    <property type="protein sequence ID" value="KAG5578198.1"/>
    <property type="molecule type" value="Genomic_DNA"/>
</dbReference>
<keyword evidence="3" id="KW-1185">Reference proteome</keyword>
<protein>
    <submittedName>
        <fullName evidence="2">Uncharacterized protein</fullName>
    </submittedName>
</protein>
<dbReference type="PANTHER" id="PTHR46238">
    <property type="entry name" value="REVERSE TRANSCRIPTASE DOMAIN-CONTAINING PROTEIN"/>
    <property type="match status" value="1"/>
</dbReference>
<feature type="compositionally biased region" description="Basic residues" evidence="1">
    <location>
        <begin position="1"/>
        <end position="13"/>
    </location>
</feature>
<gene>
    <name evidence="2" type="ORF">H5410_058332</name>
</gene>
<comment type="caution">
    <text evidence="2">The sequence shown here is derived from an EMBL/GenBank/DDBJ whole genome shotgun (WGS) entry which is preliminary data.</text>
</comment>
<feature type="region of interest" description="Disordered" evidence="1">
    <location>
        <begin position="1"/>
        <end position="23"/>
    </location>
</feature>
<evidence type="ECO:0000313" key="2">
    <source>
        <dbReference type="EMBL" id="KAG5578198.1"/>
    </source>
</evidence>
<accession>A0A9J5WTC2</accession>
<proteinExistence type="predicted"/>
<dbReference type="AlphaFoldDB" id="A0A9J5WTC2"/>
<reference evidence="2 3" key="1">
    <citation type="submission" date="2020-09" db="EMBL/GenBank/DDBJ databases">
        <title>De no assembly of potato wild relative species, Solanum commersonii.</title>
        <authorList>
            <person name="Cho K."/>
        </authorList>
    </citation>
    <scope>NUCLEOTIDE SEQUENCE [LARGE SCALE GENOMIC DNA]</scope>
    <source>
        <strain evidence="2">LZ3.2</strain>
        <tissue evidence="2">Leaf</tissue>
    </source>
</reference>
<dbReference type="PANTHER" id="PTHR46238:SF8">
    <property type="entry name" value="ENDONUCLEASE_EXONUCLEASE_PHOSPHATASE DOMAIN-CONTAINING PROTEIN"/>
    <property type="match status" value="1"/>
</dbReference>
<organism evidence="2 3">
    <name type="scientific">Solanum commersonii</name>
    <name type="common">Commerson's wild potato</name>
    <name type="synonym">Commerson's nightshade</name>
    <dbReference type="NCBI Taxonomy" id="4109"/>
    <lineage>
        <taxon>Eukaryota</taxon>
        <taxon>Viridiplantae</taxon>
        <taxon>Streptophyta</taxon>
        <taxon>Embryophyta</taxon>
        <taxon>Tracheophyta</taxon>
        <taxon>Spermatophyta</taxon>
        <taxon>Magnoliopsida</taxon>
        <taxon>eudicotyledons</taxon>
        <taxon>Gunneridae</taxon>
        <taxon>Pentapetalae</taxon>
        <taxon>asterids</taxon>
        <taxon>lamiids</taxon>
        <taxon>Solanales</taxon>
        <taxon>Solanaceae</taxon>
        <taxon>Solanoideae</taxon>
        <taxon>Solaneae</taxon>
        <taxon>Solanum</taxon>
    </lineage>
</organism>
<name>A0A9J5WTC2_SOLCO</name>
<evidence type="ECO:0000313" key="3">
    <source>
        <dbReference type="Proteomes" id="UP000824120"/>
    </source>
</evidence>
<evidence type="ECO:0000256" key="1">
    <source>
        <dbReference type="SAM" id="MobiDB-lite"/>
    </source>
</evidence>
<dbReference type="Proteomes" id="UP000824120">
    <property type="component" value="Chromosome 11"/>
</dbReference>